<evidence type="ECO:0000256" key="2">
    <source>
        <dbReference type="ARBA" id="ARBA00012438"/>
    </source>
</evidence>
<keyword evidence="5" id="KW-0812">Transmembrane</keyword>
<dbReference type="SUPFAM" id="SSF55785">
    <property type="entry name" value="PYP-like sensor domain (PAS domain)"/>
    <property type="match status" value="1"/>
</dbReference>
<keyword evidence="5" id="KW-0472">Membrane</keyword>
<evidence type="ECO:0000259" key="7">
    <source>
        <dbReference type="PROSITE" id="PS50110"/>
    </source>
</evidence>
<dbReference type="InterPro" id="IPR000700">
    <property type="entry name" value="PAS-assoc_C"/>
</dbReference>
<dbReference type="InterPro" id="IPR001610">
    <property type="entry name" value="PAC"/>
</dbReference>
<dbReference type="SUPFAM" id="SSF55874">
    <property type="entry name" value="ATPase domain of HSP90 chaperone/DNA topoisomerase II/histidine kinase"/>
    <property type="match status" value="1"/>
</dbReference>
<dbReference type="Proteomes" id="UP000811899">
    <property type="component" value="Unassembled WGS sequence"/>
</dbReference>
<dbReference type="InterPro" id="IPR003661">
    <property type="entry name" value="HisK_dim/P_dom"/>
</dbReference>
<feature type="domain" description="Histidine kinase" evidence="6">
    <location>
        <begin position="513"/>
        <end position="729"/>
    </location>
</feature>
<accession>A0AAW4L2S4</accession>
<dbReference type="CDD" id="cd00082">
    <property type="entry name" value="HisKA"/>
    <property type="match status" value="1"/>
</dbReference>
<evidence type="ECO:0000259" key="8">
    <source>
        <dbReference type="PROSITE" id="PS50112"/>
    </source>
</evidence>
<dbReference type="SMART" id="SM00448">
    <property type="entry name" value="REC"/>
    <property type="match status" value="1"/>
</dbReference>
<dbReference type="GO" id="GO:0000155">
    <property type="term" value="F:phosphorelay sensor kinase activity"/>
    <property type="evidence" value="ECO:0007669"/>
    <property type="project" value="InterPro"/>
</dbReference>
<dbReference type="SMART" id="SM00086">
    <property type="entry name" value="PAC"/>
    <property type="match status" value="1"/>
</dbReference>
<dbReference type="SUPFAM" id="SSF53850">
    <property type="entry name" value="Periplasmic binding protein-like II"/>
    <property type="match status" value="1"/>
</dbReference>
<protein>
    <recommendedName>
        <fullName evidence="2">histidine kinase</fullName>
        <ecNumber evidence="2">2.7.13.3</ecNumber>
    </recommendedName>
</protein>
<dbReference type="PRINTS" id="PR00344">
    <property type="entry name" value="BCTRLSENSOR"/>
</dbReference>
<comment type="catalytic activity">
    <reaction evidence="1">
        <text>ATP + protein L-histidine = ADP + protein N-phospho-L-histidine.</text>
        <dbReference type="EC" id="2.7.13.3"/>
    </reaction>
</comment>
<sequence>MAFARLYNPVSLIVACMLCLAMLGLTKTAYALEKATVQLKWLHHFQFAGYYAALDKGFYRDAGLDVSIIEGGPTTEVEKLVAAGRADFGVGTSALLLHNAHGEDFVVLGQVFQHSPAVFLTPRKTGIRTIADMAGRRFMYSSQHGDMLALLRKHGIEEDDFTPIDHQGDPYDLINGKADVMLAYSFNEPFILEQSGEAYFTFSPLTNGIDFYGDNFFTTRKLAKDRPEYVKAFREATLKGWRYALDNKAEISDLILSKYSKVKSKEWLMFEANQLYTLIQPELVELGYQNPARWKHISQTFVGLGMLPSGFDPTPIIYNPSPPRDYRILIMSIAVATLIITVLSGLVITFRRLNRQLSNTHRELEHNIGQLRVLFETSMAGILTCDPTGRITIANKRMEEMFGYSTAELIGFPYPELVHPDQKTFGTDLMHQILSKKIDHVSTERHYIRKDGTDFYGYISVRRHEDANGDLISLVCHISDITELKRAEQDQLYLEKQFLHAQKLESLGVLAGGIAHDFNNLLTGILGNISYARMLLDESHKAHKILLEAEKASQRASGLTQQLLTFAKGSQPIKKVASAKQLIESATSLVLSGSKVKCSVVLPDTINALEVDEGQIFQAFHNIIINAVQAMPDGGILSICAENATVDAQSLLPLNPGRYVKFSFADKGHGISEENQKKIFDPYFTTKADGNGLGLASVYSIIVKHGGHISVRSTIGIGTTFEIYLPATADRPDEPADELPALLAKGSSTASILLMDDEVMIRNLAEDMLTSLGYQVQTCVNGEEAISMYKAALKAGTPYAAVIMDLTIPGGLGGREAAKEILDFDKNAVMIVSSGYSNDPVMAEHTKFGFRAVLAKPYKAHEIVMVLDELLKVKH</sequence>
<dbReference type="PROSITE" id="PS50113">
    <property type="entry name" value="PAC"/>
    <property type="match status" value="1"/>
</dbReference>
<dbReference type="InterPro" id="IPR036097">
    <property type="entry name" value="HisK_dim/P_sf"/>
</dbReference>
<feature type="domain" description="PAC" evidence="9">
    <location>
        <begin position="441"/>
        <end position="493"/>
    </location>
</feature>
<dbReference type="PROSITE" id="PS50112">
    <property type="entry name" value="PAS"/>
    <property type="match status" value="1"/>
</dbReference>
<feature type="domain" description="Response regulatory" evidence="7">
    <location>
        <begin position="751"/>
        <end position="871"/>
    </location>
</feature>
<dbReference type="PANTHER" id="PTHR43065:SF42">
    <property type="entry name" value="TWO-COMPONENT SENSOR PPRA"/>
    <property type="match status" value="1"/>
</dbReference>
<dbReference type="PROSITE" id="PS50110">
    <property type="entry name" value="RESPONSE_REGULATORY"/>
    <property type="match status" value="1"/>
</dbReference>
<feature type="domain" description="PAS" evidence="8">
    <location>
        <begin position="367"/>
        <end position="437"/>
    </location>
</feature>
<dbReference type="EMBL" id="JAHCVJ010000001">
    <property type="protein sequence ID" value="MBT0663293.1"/>
    <property type="molecule type" value="Genomic_DNA"/>
</dbReference>
<dbReference type="Gene3D" id="3.30.450.20">
    <property type="entry name" value="PAS domain"/>
    <property type="match status" value="1"/>
</dbReference>
<dbReference type="CDD" id="cd00130">
    <property type="entry name" value="PAS"/>
    <property type="match status" value="1"/>
</dbReference>
<dbReference type="InterPro" id="IPR036890">
    <property type="entry name" value="HATPase_C_sf"/>
</dbReference>
<dbReference type="InterPro" id="IPR004358">
    <property type="entry name" value="Sig_transdc_His_kin-like_C"/>
</dbReference>
<dbReference type="SMART" id="SM00387">
    <property type="entry name" value="HATPase_c"/>
    <property type="match status" value="1"/>
</dbReference>
<dbReference type="Gene3D" id="3.30.565.10">
    <property type="entry name" value="Histidine kinase-like ATPase, C-terminal domain"/>
    <property type="match status" value="1"/>
</dbReference>
<feature type="modified residue" description="4-aspartylphosphate" evidence="4">
    <location>
        <position position="805"/>
    </location>
</feature>
<organism evidence="10 11">
    <name type="scientific">Geoanaerobacter pelophilus</name>
    <dbReference type="NCBI Taxonomy" id="60036"/>
    <lineage>
        <taxon>Bacteria</taxon>
        <taxon>Pseudomonadati</taxon>
        <taxon>Thermodesulfobacteriota</taxon>
        <taxon>Desulfuromonadia</taxon>
        <taxon>Geobacterales</taxon>
        <taxon>Geobacteraceae</taxon>
        <taxon>Geoanaerobacter</taxon>
    </lineage>
</organism>
<dbReference type="InterPro" id="IPR005467">
    <property type="entry name" value="His_kinase_dom"/>
</dbReference>
<evidence type="ECO:0000256" key="1">
    <source>
        <dbReference type="ARBA" id="ARBA00000085"/>
    </source>
</evidence>
<dbReference type="InterPro" id="IPR003594">
    <property type="entry name" value="HATPase_dom"/>
</dbReference>
<evidence type="ECO:0000259" key="6">
    <source>
        <dbReference type="PROSITE" id="PS50109"/>
    </source>
</evidence>
<dbReference type="Gene3D" id="3.40.190.10">
    <property type="entry name" value="Periplasmic binding protein-like II"/>
    <property type="match status" value="2"/>
</dbReference>
<dbReference type="InterPro" id="IPR011006">
    <property type="entry name" value="CheY-like_superfamily"/>
</dbReference>
<dbReference type="PROSITE" id="PS51257">
    <property type="entry name" value="PROKAR_LIPOPROTEIN"/>
    <property type="match status" value="1"/>
</dbReference>
<dbReference type="AlphaFoldDB" id="A0AAW4L2S4"/>
<name>A0AAW4L2S4_9BACT</name>
<proteinExistence type="predicted"/>
<dbReference type="Pfam" id="PF02518">
    <property type="entry name" value="HATPase_c"/>
    <property type="match status" value="1"/>
</dbReference>
<evidence type="ECO:0000313" key="10">
    <source>
        <dbReference type="EMBL" id="MBT0663293.1"/>
    </source>
</evidence>
<evidence type="ECO:0000256" key="3">
    <source>
        <dbReference type="ARBA" id="ARBA00022553"/>
    </source>
</evidence>
<gene>
    <name evidence="10" type="ORF">KI809_03175</name>
</gene>
<evidence type="ECO:0000259" key="9">
    <source>
        <dbReference type="PROSITE" id="PS50113"/>
    </source>
</evidence>
<dbReference type="SUPFAM" id="SSF47384">
    <property type="entry name" value="Homodimeric domain of signal transducing histidine kinase"/>
    <property type="match status" value="1"/>
</dbReference>
<evidence type="ECO:0000256" key="5">
    <source>
        <dbReference type="SAM" id="Phobius"/>
    </source>
</evidence>
<dbReference type="Gene3D" id="3.40.50.2300">
    <property type="match status" value="1"/>
</dbReference>
<dbReference type="SMART" id="SM00091">
    <property type="entry name" value="PAS"/>
    <property type="match status" value="1"/>
</dbReference>
<evidence type="ECO:0000256" key="4">
    <source>
        <dbReference type="PROSITE-ProRule" id="PRU00169"/>
    </source>
</evidence>
<dbReference type="Pfam" id="PF09084">
    <property type="entry name" value="NMT1"/>
    <property type="match status" value="1"/>
</dbReference>
<dbReference type="Gene3D" id="1.10.287.130">
    <property type="match status" value="1"/>
</dbReference>
<dbReference type="InterPro" id="IPR035965">
    <property type="entry name" value="PAS-like_dom_sf"/>
</dbReference>
<dbReference type="NCBIfam" id="TIGR00229">
    <property type="entry name" value="sensory_box"/>
    <property type="match status" value="1"/>
</dbReference>
<dbReference type="InterPro" id="IPR000014">
    <property type="entry name" value="PAS"/>
</dbReference>
<dbReference type="SMART" id="SM00388">
    <property type="entry name" value="HisKA"/>
    <property type="match status" value="1"/>
</dbReference>
<dbReference type="CDD" id="cd17546">
    <property type="entry name" value="REC_hyHK_CKI1_RcsC-like"/>
    <property type="match status" value="1"/>
</dbReference>
<dbReference type="Pfam" id="PF13426">
    <property type="entry name" value="PAS_9"/>
    <property type="match status" value="1"/>
</dbReference>
<dbReference type="PROSITE" id="PS50109">
    <property type="entry name" value="HIS_KIN"/>
    <property type="match status" value="1"/>
</dbReference>
<dbReference type="SUPFAM" id="SSF52172">
    <property type="entry name" value="CheY-like"/>
    <property type="match status" value="1"/>
</dbReference>
<comment type="caution">
    <text evidence="10">The sequence shown here is derived from an EMBL/GenBank/DDBJ whole genome shotgun (WGS) entry which is preliminary data.</text>
</comment>
<keyword evidence="11" id="KW-1185">Reference proteome</keyword>
<keyword evidence="3 4" id="KW-0597">Phosphoprotein</keyword>
<dbReference type="RefSeq" id="WP_214170043.1">
    <property type="nucleotide sequence ID" value="NZ_JAHCVJ010000001.1"/>
</dbReference>
<dbReference type="PANTHER" id="PTHR43065">
    <property type="entry name" value="SENSOR HISTIDINE KINASE"/>
    <property type="match status" value="1"/>
</dbReference>
<dbReference type="InterPro" id="IPR001789">
    <property type="entry name" value="Sig_transdc_resp-reg_receiver"/>
</dbReference>
<dbReference type="EC" id="2.7.13.3" evidence="2"/>
<reference evidence="10 11" key="1">
    <citation type="submission" date="2021-05" db="EMBL/GenBank/DDBJ databases">
        <title>The draft genome of Geobacter pelophilus DSM 12255.</title>
        <authorList>
            <person name="Xu Z."/>
            <person name="Masuda Y."/>
            <person name="Itoh H."/>
            <person name="Senoo K."/>
        </authorList>
    </citation>
    <scope>NUCLEOTIDE SEQUENCE [LARGE SCALE GENOMIC DNA]</scope>
    <source>
        <strain evidence="10 11">DSM 12255</strain>
    </source>
</reference>
<keyword evidence="5" id="KW-1133">Transmembrane helix</keyword>
<dbReference type="InterPro" id="IPR015168">
    <property type="entry name" value="SsuA/THI5"/>
</dbReference>
<dbReference type="Pfam" id="PF00512">
    <property type="entry name" value="HisKA"/>
    <property type="match status" value="1"/>
</dbReference>
<feature type="transmembrane region" description="Helical" evidence="5">
    <location>
        <begin position="328"/>
        <end position="350"/>
    </location>
</feature>
<dbReference type="Pfam" id="PF00072">
    <property type="entry name" value="Response_reg"/>
    <property type="match status" value="1"/>
</dbReference>
<evidence type="ECO:0000313" key="11">
    <source>
        <dbReference type="Proteomes" id="UP000811899"/>
    </source>
</evidence>